<evidence type="ECO:0000256" key="3">
    <source>
        <dbReference type="ARBA" id="ARBA00023002"/>
    </source>
</evidence>
<evidence type="ECO:0000256" key="4">
    <source>
        <dbReference type="ARBA" id="ARBA00023004"/>
    </source>
</evidence>
<reference evidence="7 8" key="1">
    <citation type="submission" date="2024-01" db="EMBL/GenBank/DDBJ databases">
        <authorList>
            <person name="Allen C."/>
            <person name="Tagirdzhanova G."/>
        </authorList>
    </citation>
    <scope>NUCLEOTIDE SEQUENCE [LARGE SCALE GENOMIC DNA]</scope>
    <source>
        <strain evidence="7 8">CBS 573.63</strain>
    </source>
</reference>
<dbReference type="InterPro" id="IPR001128">
    <property type="entry name" value="Cyt_P450"/>
</dbReference>
<dbReference type="PANTHER" id="PTHR46300">
    <property type="entry name" value="P450, PUTATIVE (EUROFUNG)-RELATED-RELATED"/>
    <property type="match status" value="1"/>
</dbReference>
<dbReference type="PROSITE" id="PS00086">
    <property type="entry name" value="CYTOCHROME_P450"/>
    <property type="match status" value="1"/>
</dbReference>
<dbReference type="InterPro" id="IPR050364">
    <property type="entry name" value="Cytochrome_P450_fung"/>
</dbReference>
<evidence type="ECO:0000313" key="7">
    <source>
        <dbReference type="EMBL" id="CAK7273852.1"/>
    </source>
</evidence>
<dbReference type="CDD" id="cd11065">
    <property type="entry name" value="CYP64-like"/>
    <property type="match status" value="1"/>
</dbReference>
<evidence type="ECO:0000313" key="8">
    <source>
        <dbReference type="Proteomes" id="UP001642501"/>
    </source>
</evidence>
<keyword evidence="8" id="KW-1185">Reference proteome</keyword>
<feature type="transmembrane region" description="Helical" evidence="6">
    <location>
        <begin position="6"/>
        <end position="30"/>
    </location>
</feature>
<keyword evidence="2 5" id="KW-0479">Metal-binding</keyword>
<dbReference type="InterPro" id="IPR002401">
    <property type="entry name" value="Cyt_P450_E_grp-I"/>
</dbReference>
<keyword evidence="6" id="KW-0472">Membrane</keyword>
<accession>A0ABP0E2Z5</accession>
<dbReference type="SUPFAM" id="SSF48264">
    <property type="entry name" value="Cytochrome P450"/>
    <property type="match status" value="1"/>
</dbReference>
<keyword evidence="5" id="KW-0349">Heme</keyword>
<sequence length="538" mass="59841">MAFENVALHAVTLPLGVVVLLLALALFDLVNYRLLVLEHRVAGVQFPPGPPAEPILGHLRVIPATNPEYAYMRWSQDFKSDVLGFHILGQPVVVLNSARAAIDLLDKRGANYVDRPRFVLFETMGFERTLTFLRAGPVFRLHRRILQKRFQKSAIAVDQALQTKETHHMLMGLLANPSAWETIIRRFATAIVLGIGFGISIHTDNDPYVQMAEDASYALGHGGAPAGTPVDYFPSLRWLPSWMADRSLRFARTWRWAIRKLHETPYHAVVASTEGGSPQVTSLIHSLLAQRQSQLRTGTEPELSEDDIKGAAAAVYAAGQDTTWATLVVLILNMIRNPAVLKKAQKVLDDALGDRLPTFADRGRPELVYIEHIVSETLRWCPVSPLGVPHRTVDDDNYKNMFIPAGAYVYANARAITHDTSVYAQPDAFEPERYARGEPLPVGQFGFGRRICVGQHLAQASVWIAAAALLKCFELKPVNNDTQVMCTDSEVKLTSGLTSHPKRFGCTFEPRADVAALVYKNGKDGDAWPLRREEREQD</sequence>
<dbReference type="PRINTS" id="PR00385">
    <property type="entry name" value="P450"/>
</dbReference>
<evidence type="ECO:0000256" key="1">
    <source>
        <dbReference type="ARBA" id="ARBA00010617"/>
    </source>
</evidence>
<gene>
    <name evidence="7" type="ORF">SEPCBS57363_005861</name>
</gene>
<evidence type="ECO:0000256" key="6">
    <source>
        <dbReference type="SAM" id="Phobius"/>
    </source>
</evidence>
<dbReference type="InterPro" id="IPR017972">
    <property type="entry name" value="Cyt_P450_CS"/>
</dbReference>
<keyword evidence="6" id="KW-0812">Transmembrane</keyword>
<evidence type="ECO:0008006" key="9">
    <source>
        <dbReference type="Google" id="ProtNLM"/>
    </source>
</evidence>
<protein>
    <recommendedName>
        <fullName evidence="9">Cytochrome P450</fullName>
    </recommendedName>
</protein>
<comment type="similarity">
    <text evidence="1 5">Belongs to the cytochrome P450 family.</text>
</comment>
<keyword evidence="6" id="KW-1133">Transmembrane helix</keyword>
<evidence type="ECO:0000256" key="2">
    <source>
        <dbReference type="ARBA" id="ARBA00022723"/>
    </source>
</evidence>
<keyword evidence="4 5" id="KW-0408">Iron</keyword>
<keyword evidence="5" id="KW-0503">Monooxygenase</keyword>
<evidence type="ECO:0000256" key="5">
    <source>
        <dbReference type="RuleBase" id="RU000461"/>
    </source>
</evidence>
<dbReference type="Proteomes" id="UP001642501">
    <property type="component" value="Unassembled WGS sequence"/>
</dbReference>
<dbReference type="PRINTS" id="PR00463">
    <property type="entry name" value="EP450I"/>
</dbReference>
<name>A0ABP0E2Z5_9PEZI</name>
<comment type="caution">
    <text evidence="7">The sequence shown here is derived from an EMBL/GenBank/DDBJ whole genome shotgun (WGS) entry which is preliminary data.</text>
</comment>
<dbReference type="Gene3D" id="1.10.630.10">
    <property type="entry name" value="Cytochrome P450"/>
    <property type="match status" value="1"/>
</dbReference>
<keyword evidence="3 5" id="KW-0560">Oxidoreductase</keyword>
<dbReference type="EMBL" id="CAWUOM010000146">
    <property type="protein sequence ID" value="CAK7273852.1"/>
    <property type="molecule type" value="Genomic_DNA"/>
</dbReference>
<dbReference type="InterPro" id="IPR036396">
    <property type="entry name" value="Cyt_P450_sf"/>
</dbReference>
<proteinExistence type="inferred from homology"/>
<dbReference type="Pfam" id="PF00067">
    <property type="entry name" value="p450"/>
    <property type="match status" value="1"/>
</dbReference>
<organism evidence="7 8">
    <name type="scientific">Sporothrix epigloea</name>
    <dbReference type="NCBI Taxonomy" id="1892477"/>
    <lineage>
        <taxon>Eukaryota</taxon>
        <taxon>Fungi</taxon>
        <taxon>Dikarya</taxon>
        <taxon>Ascomycota</taxon>
        <taxon>Pezizomycotina</taxon>
        <taxon>Sordariomycetes</taxon>
        <taxon>Sordariomycetidae</taxon>
        <taxon>Ophiostomatales</taxon>
        <taxon>Ophiostomataceae</taxon>
        <taxon>Sporothrix</taxon>
    </lineage>
</organism>
<dbReference type="PANTHER" id="PTHR46300:SF5">
    <property type="entry name" value="CYTOCHROME P450"/>
    <property type="match status" value="1"/>
</dbReference>